<feature type="domain" description="HTH tetR-type" evidence="3">
    <location>
        <begin position="4"/>
        <end position="65"/>
    </location>
</feature>
<name>A0A1S8NKA8_CLOSA</name>
<sequence length="199" mass="22878">MSENDAREKLIDVTIKMICKGKKPNEITVKDITEKAGLGNGMVNYHFQSKDNLIRLAVKKVMSCATKMLSEKMKDREKESPVQRLIIILKEVVNFIANNPEISKIAVLDDLENNQETAHLLSSEEAYNICLTELYGDNNYKIQLKNYLIAGYINYIFLKAEKIKNEVGFDFYNKADRDKAIENLVEELVNCDKFKCENK</sequence>
<reference evidence="4 5" key="1">
    <citation type="submission" date="2016-05" db="EMBL/GenBank/DDBJ databases">
        <title>Microbial solvent formation.</title>
        <authorList>
            <person name="Poehlein A."/>
            <person name="Montoya Solano J.D."/>
            <person name="Flitsch S."/>
            <person name="Krabben P."/>
            <person name="Duerre P."/>
            <person name="Daniel R."/>
        </authorList>
    </citation>
    <scope>NUCLEOTIDE SEQUENCE [LARGE SCALE GENOMIC DNA]</scope>
    <source>
        <strain evidence="4 5">L1-8</strain>
    </source>
</reference>
<evidence type="ECO:0000313" key="5">
    <source>
        <dbReference type="Proteomes" id="UP000191154"/>
    </source>
</evidence>
<dbReference type="PROSITE" id="PS50977">
    <property type="entry name" value="HTH_TETR_2"/>
    <property type="match status" value="1"/>
</dbReference>
<evidence type="ECO:0000259" key="3">
    <source>
        <dbReference type="PROSITE" id="PS50977"/>
    </source>
</evidence>
<proteinExistence type="predicted"/>
<feature type="DNA-binding region" description="H-T-H motif" evidence="2">
    <location>
        <begin position="28"/>
        <end position="47"/>
    </location>
</feature>
<comment type="caution">
    <text evidence="4">The sequence shown here is derived from an EMBL/GenBank/DDBJ whole genome shotgun (WGS) entry which is preliminary data.</text>
</comment>
<evidence type="ECO:0000313" key="4">
    <source>
        <dbReference type="EMBL" id="OOM16681.1"/>
    </source>
</evidence>
<dbReference type="GO" id="GO:0003677">
    <property type="term" value="F:DNA binding"/>
    <property type="evidence" value="ECO:0007669"/>
    <property type="project" value="UniProtKB-UniRule"/>
</dbReference>
<dbReference type="RefSeq" id="WP_077864360.1">
    <property type="nucleotide sequence ID" value="NZ_LZYZ01000001.1"/>
</dbReference>
<dbReference type="InterPro" id="IPR009057">
    <property type="entry name" value="Homeodomain-like_sf"/>
</dbReference>
<protein>
    <submittedName>
        <fullName evidence="4">HTH-type transcriptional regulator BetI</fullName>
    </submittedName>
</protein>
<organism evidence="4 5">
    <name type="scientific">Clostridium saccharobutylicum</name>
    <dbReference type="NCBI Taxonomy" id="169679"/>
    <lineage>
        <taxon>Bacteria</taxon>
        <taxon>Bacillati</taxon>
        <taxon>Bacillota</taxon>
        <taxon>Clostridia</taxon>
        <taxon>Eubacteriales</taxon>
        <taxon>Clostridiaceae</taxon>
        <taxon>Clostridium</taxon>
    </lineage>
</organism>
<evidence type="ECO:0000256" key="2">
    <source>
        <dbReference type="PROSITE-ProRule" id="PRU00335"/>
    </source>
</evidence>
<dbReference type="InterPro" id="IPR050624">
    <property type="entry name" value="HTH-type_Tx_Regulator"/>
</dbReference>
<dbReference type="AlphaFoldDB" id="A0A1S8NKA8"/>
<dbReference type="Gene3D" id="1.10.357.10">
    <property type="entry name" value="Tetracycline Repressor, domain 2"/>
    <property type="match status" value="1"/>
</dbReference>
<accession>A0A1S8NKA8</accession>
<evidence type="ECO:0000256" key="1">
    <source>
        <dbReference type="ARBA" id="ARBA00023125"/>
    </source>
</evidence>
<dbReference type="STRING" id="169679.CSACC_43650"/>
<keyword evidence="1 2" id="KW-0238">DNA-binding</keyword>
<dbReference type="InterPro" id="IPR001647">
    <property type="entry name" value="HTH_TetR"/>
</dbReference>
<dbReference type="EMBL" id="LZYZ01000001">
    <property type="protein sequence ID" value="OOM16681.1"/>
    <property type="molecule type" value="Genomic_DNA"/>
</dbReference>
<gene>
    <name evidence="4" type="primary">betI_2</name>
    <name evidence="4" type="ORF">CLOSAC_09730</name>
</gene>
<dbReference type="SUPFAM" id="SSF46689">
    <property type="entry name" value="Homeodomain-like"/>
    <property type="match status" value="1"/>
</dbReference>
<dbReference type="PANTHER" id="PTHR43479">
    <property type="entry name" value="ACREF/ENVCD OPERON REPRESSOR-RELATED"/>
    <property type="match status" value="1"/>
</dbReference>
<dbReference type="PANTHER" id="PTHR43479:SF11">
    <property type="entry name" value="ACREF_ENVCD OPERON REPRESSOR-RELATED"/>
    <property type="match status" value="1"/>
</dbReference>
<dbReference type="Proteomes" id="UP000191154">
    <property type="component" value="Unassembled WGS sequence"/>
</dbReference>